<dbReference type="PROSITE" id="PS00622">
    <property type="entry name" value="HTH_LUXR_1"/>
    <property type="match status" value="1"/>
</dbReference>
<reference evidence="3 4" key="1">
    <citation type="submission" date="2018-03" db="EMBL/GenBank/DDBJ databases">
        <title>Genomic Encyclopedia of Archaeal and Bacterial Type Strains, Phase II (KMG-II): from individual species to whole genera.</title>
        <authorList>
            <person name="Goeker M."/>
        </authorList>
    </citation>
    <scope>NUCLEOTIDE SEQUENCE [LARGE SCALE GENOMIC DNA]</scope>
    <source>
        <strain evidence="3 4">DSM 45601</strain>
    </source>
</reference>
<dbReference type="OrthoDB" id="9812579at2"/>
<dbReference type="SUPFAM" id="SSF46894">
    <property type="entry name" value="C-terminal effector domain of the bipartite response regulators"/>
    <property type="match status" value="1"/>
</dbReference>
<feature type="domain" description="HTH luxR-type" evidence="2">
    <location>
        <begin position="801"/>
        <end position="866"/>
    </location>
</feature>
<proteinExistence type="predicted"/>
<dbReference type="InterPro" id="IPR000792">
    <property type="entry name" value="Tscrpt_reg_LuxR_C"/>
</dbReference>
<feature type="compositionally biased region" description="Basic and acidic residues" evidence="1">
    <location>
        <begin position="857"/>
        <end position="881"/>
    </location>
</feature>
<dbReference type="PRINTS" id="PR00038">
    <property type="entry name" value="HTHLUXR"/>
</dbReference>
<organism evidence="3 4">
    <name type="scientific">Allonocardiopsis opalescens</name>
    <dbReference type="NCBI Taxonomy" id="1144618"/>
    <lineage>
        <taxon>Bacteria</taxon>
        <taxon>Bacillati</taxon>
        <taxon>Actinomycetota</taxon>
        <taxon>Actinomycetes</taxon>
        <taxon>Streptosporangiales</taxon>
        <taxon>Allonocardiopsis</taxon>
    </lineage>
</organism>
<dbReference type="AlphaFoldDB" id="A0A2T0Q701"/>
<evidence type="ECO:0000313" key="3">
    <source>
        <dbReference type="EMBL" id="PRX99503.1"/>
    </source>
</evidence>
<dbReference type="PANTHER" id="PTHR47691">
    <property type="entry name" value="REGULATOR-RELATED"/>
    <property type="match status" value="1"/>
</dbReference>
<dbReference type="GO" id="GO:0006355">
    <property type="term" value="P:regulation of DNA-templated transcription"/>
    <property type="evidence" value="ECO:0007669"/>
    <property type="project" value="InterPro"/>
</dbReference>
<dbReference type="Gene3D" id="1.25.40.10">
    <property type="entry name" value="Tetratricopeptide repeat domain"/>
    <property type="match status" value="1"/>
</dbReference>
<dbReference type="Gene3D" id="1.10.10.10">
    <property type="entry name" value="Winged helix-like DNA-binding domain superfamily/Winged helix DNA-binding domain"/>
    <property type="match status" value="1"/>
</dbReference>
<dbReference type="SMART" id="SM00421">
    <property type="entry name" value="HTH_LUXR"/>
    <property type="match status" value="1"/>
</dbReference>
<dbReference type="PROSITE" id="PS50043">
    <property type="entry name" value="HTH_LUXR_2"/>
    <property type="match status" value="1"/>
</dbReference>
<dbReference type="SUPFAM" id="SSF52540">
    <property type="entry name" value="P-loop containing nucleoside triphosphate hydrolases"/>
    <property type="match status" value="1"/>
</dbReference>
<evidence type="ECO:0000259" key="2">
    <source>
        <dbReference type="PROSITE" id="PS50043"/>
    </source>
</evidence>
<dbReference type="InterPro" id="IPR016032">
    <property type="entry name" value="Sig_transdc_resp-reg_C-effctor"/>
</dbReference>
<dbReference type="InterPro" id="IPR027417">
    <property type="entry name" value="P-loop_NTPase"/>
</dbReference>
<dbReference type="PANTHER" id="PTHR47691:SF3">
    <property type="entry name" value="HTH-TYPE TRANSCRIPTIONAL REGULATOR RV0890C-RELATED"/>
    <property type="match status" value="1"/>
</dbReference>
<name>A0A2T0Q701_9ACTN</name>
<dbReference type="RefSeq" id="WP_106244035.1">
    <property type="nucleotide sequence ID" value="NZ_PVZC01000003.1"/>
</dbReference>
<comment type="caution">
    <text evidence="3">The sequence shown here is derived from an EMBL/GenBank/DDBJ whole genome shotgun (WGS) entry which is preliminary data.</text>
</comment>
<dbReference type="EMBL" id="PVZC01000003">
    <property type="protein sequence ID" value="PRX99503.1"/>
    <property type="molecule type" value="Genomic_DNA"/>
</dbReference>
<accession>A0A2T0Q701</accession>
<dbReference type="Proteomes" id="UP000237846">
    <property type="component" value="Unassembled WGS sequence"/>
</dbReference>
<dbReference type="CDD" id="cd06170">
    <property type="entry name" value="LuxR_C_like"/>
    <property type="match status" value="1"/>
</dbReference>
<dbReference type="InterPro" id="IPR036388">
    <property type="entry name" value="WH-like_DNA-bd_sf"/>
</dbReference>
<feature type="region of interest" description="Disordered" evidence="1">
    <location>
        <begin position="855"/>
        <end position="881"/>
    </location>
</feature>
<dbReference type="GO" id="GO:0003677">
    <property type="term" value="F:DNA binding"/>
    <property type="evidence" value="ECO:0007669"/>
    <property type="project" value="InterPro"/>
</dbReference>
<gene>
    <name evidence="3" type="ORF">CLV72_103100</name>
</gene>
<dbReference type="InterPro" id="IPR011990">
    <property type="entry name" value="TPR-like_helical_dom_sf"/>
</dbReference>
<evidence type="ECO:0000313" key="4">
    <source>
        <dbReference type="Proteomes" id="UP000237846"/>
    </source>
</evidence>
<dbReference type="Pfam" id="PF00196">
    <property type="entry name" value="GerE"/>
    <property type="match status" value="1"/>
</dbReference>
<dbReference type="Gene3D" id="3.40.50.300">
    <property type="entry name" value="P-loop containing nucleotide triphosphate hydrolases"/>
    <property type="match status" value="1"/>
</dbReference>
<keyword evidence="4" id="KW-1185">Reference proteome</keyword>
<evidence type="ECO:0000256" key="1">
    <source>
        <dbReference type="SAM" id="MobiDB-lite"/>
    </source>
</evidence>
<protein>
    <submittedName>
        <fullName evidence="3">Putative ATPase</fullName>
    </submittedName>
</protein>
<sequence length="881" mass="93585">MVIHLPADLSSFVGRAAELESVVQALAGGRLLTLAGPGGCGKTRLAVRAARRASGGGAVWVDLSEESRDEQVVQRVAEALGVPVPRSDPAAAVAALADGPAMVVIDNCEQVRAGAAEFAEAALRRCPGLTVLATSREPLGVAGERVWRVAPMVLAEAVELLLERSGADAADQAARAAARRICERLDRLPLALELTASWAGTLSLPEIAEMLGGGADQLLLDGGRRSAPFRQRTLADSMDWSHRLLTGDERVLLRRLAPFQQFGVDAVRALAGDGQGGGMLRALRGLIDKSLVVCDVSGPRARHRMLAVVAEYALARLREAGEETQARHQHARVQLDLLRALAPLAATDKDRWRERVREFRADLLAAAEWCLAGGDADLGRRLCVAAAWWWHLTGDRAGRRLLRRAAELDPGGDQALQGRVLVSLALVGEVVQPDAETFAAAERAAVLGGQAGDPGTVLLAQQLVAIGLLHSDLAAARELALRTHREAAAAGDAFSRDASGVLVGLVDQLGENHADACEWLERSAVSLLRRGDRGIAATGLAALAVGKSHTGELERAERTAVRAREAAAPLRDFARSGTAAWGLARVVALRGRLDEAEAVMDELQRVIDEASPAPYVPGWSATRARVALWRGAVPQALDWCERERHAVTPDLLLVHAAALRLAGDADASRRRLEQAEAAPTLDGMPHLRAGALAERARLLAPADPAAAAALHRDALRIRLDHGLVLGCVDSLEALAPLAGTPERTGLLLGAADRARRETGYRAGRPVLPEGPEYATALDRGRALPLDQAADRALRGRRAARPVTGWASLTPAERSVAELAVRGLSNPQIAAELFIGRGTVKTHLSHAYAKLGVANRTELARSRPPDRRQQAAGERMRKTPPP</sequence>